<feature type="transmembrane region" description="Helical" evidence="1">
    <location>
        <begin position="12"/>
        <end position="31"/>
    </location>
</feature>
<name>A0A427XMQ8_9TREE</name>
<feature type="transmembrane region" description="Helical" evidence="1">
    <location>
        <begin position="146"/>
        <end position="168"/>
    </location>
</feature>
<dbReference type="Proteomes" id="UP000279259">
    <property type="component" value="Unassembled WGS sequence"/>
</dbReference>
<dbReference type="EMBL" id="RSCD01000036">
    <property type="protein sequence ID" value="RSH80165.1"/>
    <property type="molecule type" value="Genomic_DNA"/>
</dbReference>
<protein>
    <recommendedName>
        <fullName evidence="4">MARVEL domain-containing protein</fullName>
    </recommendedName>
</protein>
<proteinExistence type="predicted"/>
<gene>
    <name evidence="2" type="ORF">EHS25_007270</name>
</gene>
<evidence type="ECO:0000256" key="1">
    <source>
        <dbReference type="SAM" id="Phobius"/>
    </source>
</evidence>
<keyword evidence="1" id="KW-0472">Membrane</keyword>
<evidence type="ECO:0008006" key="4">
    <source>
        <dbReference type="Google" id="ProtNLM"/>
    </source>
</evidence>
<keyword evidence="1" id="KW-1133">Transmembrane helix</keyword>
<keyword evidence="3" id="KW-1185">Reference proteome</keyword>
<dbReference type="OrthoDB" id="2563763at2759"/>
<accession>A0A427XMQ8</accession>
<reference evidence="2 3" key="1">
    <citation type="submission" date="2018-11" db="EMBL/GenBank/DDBJ databases">
        <title>Genome sequence of Saitozyma podzolica DSM 27192.</title>
        <authorList>
            <person name="Aliyu H."/>
            <person name="Gorte O."/>
            <person name="Ochsenreither K."/>
        </authorList>
    </citation>
    <scope>NUCLEOTIDE SEQUENCE [LARGE SCALE GENOMIC DNA]</scope>
    <source>
        <strain evidence="2 3">DSM 27192</strain>
    </source>
</reference>
<evidence type="ECO:0000313" key="3">
    <source>
        <dbReference type="Proteomes" id="UP000279259"/>
    </source>
</evidence>
<sequence>MRSHFHDTRLTIQAFLFASLLIFGHILATSSAPLESVRPLSEINFLSLIWLAFTVIELADMGSSTLAPCRHALDQEDGQKTAIEGEAPQGCGPKSVLFLCRTEIELALGLVFTVAWGACWREAFLVLSNHTPGLSGKMAIMLSMSYFSILAGLLALSAQAFGSIMLHLGRNGLQALREGDVLGAKTGQWAVEGGIRLEDEEANGVAG</sequence>
<organism evidence="2 3">
    <name type="scientific">Saitozyma podzolica</name>
    <dbReference type="NCBI Taxonomy" id="1890683"/>
    <lineage>
        <taxon>Eukaryota</taxon>
        <taxon>Fungi</taxon>
        <taxon>Dikarya</taxon>
        <taxon>Basidiomycota</taxon>
        <taxon>Agaricomycotina</taxon>
        <taxon>Tremellomycetes</taxon>
        <taxon>Tremellales</taxon>
        <taxon>Trimorphomycetaceae</taxon>
        <taxon>Saitozyma</taxon>
    </lineage>
</organism>
<evidence type="ECO:0000313" key="2">
    <source>
        <dbReference type="EMBL" id="RSH80165.1"/>
    </source>
</evidence>
<keyword evidence="1" id="KW-0812">Transmembrane</keyword>
<comment type="caution">
    <text evidence="2">The sequence shown here is derived from an EMBL/GenBank/DDBJ whole genome shotgun (WGS) entry which is preliminary data.</text>
</comment>
<dbReference type="AlphaFoldDB" id="A0A427XMQ8"/>